<dbReference type="InterPro" id="IPR010902">
    <property type="entry name" value="NUMOD4"/>
</dbReference>
<dbReference type="GO" id="GO:0016788">
    <property type="term" value="F:hydrolase activity, acting on ester bonds"/>
    <property type="evidence" value="ECO:0007669"/>
    <property type="project" value="InterPro"/>
</dbReference>
<feature type="domain" description="HNH nuclease" evidence="2">
    <location>
        <begin position="65"/>
        <end position="109"/>
    </location>
</feature>
<evidence type="ECO:0000259" key="2">
    <source>
        <dbReference type="Pfam" id="PF13392"/>
    </source>
</evidence>
<sequence length="171" mass="20266">MNEKWKTITKFPDYDVSDQGRIRSWRKPGRKPNQKRKKPKFLKPWLDKDGYCQVTLCKNKNQTSKKVHRLVLETFVKSCPKGYWTCHNNGIKTDNRLINLRWDTPKNNHADKIKHGTTNRGSQHGLSKLTEKQVLKIKKDPRVQRLIAADYNVIRQTISLIKTQKTWTWLK</sequence>
<dbReference type="InterPro" id="IPR003615">
    <property type="entry name" value="HNH_nuc"/>
</dbReference>
<evidence type="ECO:0000313" key="3">
    <source>
        <dbReference type="EMBL" id="KKM97274.1"/>
    </source>
</evidence>
<organism evidence="3">
    <name type="scientific">marine sediment metagenome</name>
    <dbReference type="NCBI Taxonomy" id="412755"/>
    <lineage>
        <taxon>unclassified sequences</taxon>
        <taxon>metagenomes</taxon>
        <taxon>ecological metagenomes</taxon>
    </lineage>
</organism>
<comment type="caution">
    <text evidence="3">The sequence shown here is derived from an EMBL/GenBank/DDBJ whole genome shotgun (WGS) entry which is preliminary data.</text>
</comment>
<feature type="domain" description="NUMOD4" evidence="1">
    <location>
        <begin position="3"/>
        <end position="56"/>
    </location>
</feature>
<evidence type="ECO:0008006" key="4">
    <source>
        <dbReference type="Google" id="ProtNLM"/>
    </source>
</evidence>
<proteinExistence type="predicted"/>
<evidence type="ECO:0000259" key="1">
    <source>
        <dbReference type="Pfam" id="PF07463"/>
    </source>
</evidence>
<dbReference type="Pfam" id="PF07463">
    <property type="entry name" value="NUMOD4"/>
    <property type="match status" value="1"/>
</dbReference>
<gene>
    <name evidence="3" type="ORF">LCGC14_1169770</name>
</gene>
<protein>
    <recommendedName>
        <fullName evidence="4">HNH nuclease domain-containing protein</fullName>
    </recommendedName>
</protein>
<name>A0A0F9LQB6_9ZZZZ</name>
<dbReference type="AlphaFoldDB" id="A0A0F9LQB6"/>
<dbReference type="SUPFAM" id="SSF54060">
    <property type="entry name" value="His-Me finger endonucleases"/>
    <property type="match status" value="1"/>
</dbReference>
<dbReference type="InterPro" id="IPR044925">
    <property type="entry name" value="His-Me_finger_sf"/>
</dbReference>
<dbReference type="Pfam" id="PF13392">
    <property type="entry name" value="HNH_3"/>
    <property type="match status" value="1"/>
</dbReference>
<accession>A0A0F9LQB6</accession>
<reference evidence="3" key="1">
    <citation type="journal article" date="2015" name="Nature">
        <title>Complex archaea that bridge the gap between prokaryotes and eukaryotes.</title>
        <authorList>
            <person name="Spang A."/>
            <person name="Saw J.H."/>
            <person name="Jorgensen S.L."/>
            <person name="Zaremba-Niedzwiedzka K."/>
            <person name="Martijn J."/>
            <person name="Lind A.E."/>
            <person name="van Eijk R."/>
            <person name="Schleper C."/>
            <person name="Guy L."/>
            <person name="Ettema T.J."/>
        </authorList>
    </citation>
    <scope>NUCLEOTIDE SEQUENCE</scope>
</reference>
<dbReference type="Gene3D" id="3.90.75.20">
    <property type="match status" value="1"/>
</dbReference>
<dbReference type="EMBL" id="LAZR01005768">
    <property type="protein sequence ID" value="KKM97274.1"/>
    <property type="molecule type" value="Genomic_DNA"/>
</dbReference>